<dbReference type="PANTHER" id="PTHR32507:SF7">
    <property type="entry name" value="K(+)_H(+) ANTIPORTER NHAP2"/>
    <property type="match status" value="1"/>
</dbReference>
<feature type="transmembrane region" description="Helical" evidence="12">
    <location>
        <begin position="59"/>
        <end position="78"/>
    </location>
</feature>
<dbReference type="SUPFAM" id="SSF116726">
    <property type="entry name" value="TrkA C-terminal domain-like"/>
    <property type="match status" value="1"/>
</dbReference>
<keyword evidence="11 12" id="KW-0472">Membrane</keyword>
<dbReference type="GO" id="GO:0008324">
    <property type="term" value="F:monoatomic cation transmembrane transporter activity"/>
    <property type="evidence" value="ECO:0007669"/>
    <property type="project" value="InterPro"/>
</dbReference>
<dbReference type="GO" id="GO:0005886">
    <property type="term" value="C:plasma membrane"/>
    <property type="evidence" value="ECO:0007669"/>
    <property type="project" value="UniProtKB-SubCell"/>
</dbReference>
<dbReference type="Pfam" id="PF03471">
    <property type="entry name" value="CorC_HlyC"/>
    <property type="match status" value="1"/>
</dbReference>
<keyword evidence="7 12" id="KW-0812">Transmembrane</keyword>
<dbReference type="Pfam" id="PF00999">
    <property type="entry name" value="Na_H_Exchanger"/>
    <property type="match status" value="1"/>
</dbReference>
<gene>
    <name evidence="14" type="ORF">SAMN04488052_105117</name>
</gene>
<evidence type="ECO:0000313" key="15">
    <source>
        <dbReference type="Proteomes" id="UP000199657"/>
    </source>
</evidence>
<dbReference type="OrthoDB" id="9810759at2"/>
<dbReference type="Proteomes" id="UP000199657">
    <property type="component" value="Unassembled WGS sequence"/>
</dbReference>
<evidence type="ECO:0000256" key="12">
    <source>
        <dbReference type="SAM" id="Phobius"/>
    </source>
</evidence>
<feature type="transmembrane region" description="Helical" evidence="12">
    <location>
        <begin position="195"/>
        <end position="213"/>
    </location>
</feature>
<feature type="transmembrane region" description="Helical" evidence="12">
    <location>
        <begin position="273"/>
        <end position="290"/>
    </location>
</feature>
<accession>A0A1H8U1R9</accession>
<evidence type="ECO:0000256" key="5">
    <source>
        <dbReference type="ARBA" id="ARBA00022519"/>
    </source>
</evidence>
<feature type="transmembrane region" description="Helical" evidence="12">
    <location>
        <begin position="119"/>
        <end position="139"/>
    </location>
</feature>
<keyword evidence="2" id="KW-0813">Transport</keyword>
<dbReference type="AlphaFoldDB" id="A0A1H8U1R9"/>
<evidence type="ECO:0000313" key="14">
    <source>
        <dbReference type="EMBL" id="SEO97220.1"/>
    </source>
</evidence>
<evidence type="ECO:0000259" key="13">
    <source>
        <dbReference type="PROSITE" id="PS51202"/>
    </source>
</evidence>
<protein>
    <submittedName>
        <fullName evidence="14">Potassium/proton antiporter, CPA1 family</fullName>
    </submittedName>
</protein>
<dbReference type="NCBIfam" id="NF003715">
    <property type="entry name" value="PRK05326.1-2"/>
    <property type="match status" value="1"/>
</dbReference>
<dbReference type="InterPro" id="IPR036721">
    <property type="entry name" value="RCK_C_sf"/>
</dbReference>
<organism evidence="14 15">
    <name type="scientific">Aquisalimonas asiatica</name>
    <dbReference type="NCBI Taxonomy" id="406100"/>
    <lineage>
        <taxon>Bacteria</taxon>
        <taxon>Pseudomonadati</taxon>
        <taxon>Pseudomonadota</taxon>
        <taxon>Gammaproteobacteria</taxon>
        <taxon>Chromatiales</taxon>
        <taxon>Ectothiorhodospiraceae</taxon>
        <taxon>Aquisalimonas</taxon>
    </lineage>
</organism>
<keyword evidence="8" id="KW-0630">Potassium</keyword>
<keyword evidence="6" id="KW-0633">Potassium transport</keyword>
<dbReference type="InterPro" id="IPR005170">
    <property type="entry name" value="Transptr-assoc_dom"/>
</dbReference>
<keyword evidence="5" id="KW-0997">Cell inner membrane</keyword>
<feature type="transmembrane region" description="Helical" evidence="12">
    <location>
        <begin position="225"/>
        <end position="252"/>
    </location>
</feature>
<dbReference type="Gene3D" id="3.30.465.10">
    <property type="match status" value="1"/>
</dbReference>
<feature type="transmembrane region" description="Helical" evidence="12">
    <location>
        <begin position="334"/>
        <end position="354"/>
    </location>
</feature>
<dbReference type="PROSITE" id="PS51202">
    <property type="entry name" value="RCK_C"/>
    <property type="match status" value="1"/>
</dbReference>
<dbReference type="Gene3D" id="1.20.1530.20">
    <property type="match status" value="1"/>
</dbReference>
<dbReference type="PANTHER" id="PTHR32507">
    <property type="entry name" value="NA(+)/H(+) ANTIPORTER 1"/>
    <property type="match status" value="1"/>
</dbReference>
<proteinExistence type="predicted"/>
<dbReference type="Gene3D" id="3.30.70.1450">
    <property type="entry name" value="Regulator of K+ conductance, C-terminal domain"/>
    <property type="match status" value="1"/>
</dbReference>
<sequence>MELTNQIILVGGLLLVASILASVISSRIGAPLLLVFLVIGMLVGEEGPGGVAFDDFQAAHLIGSLALAVILFDGGLRTRVASFRVGLRPALVLATLGVVATVTITGLLTAWIFDLPLMVGLLIGAIVGSTDAAAVFYLLHAHGLELKERIGATLEIESGSNDPMAIFLTIAFIEIILGQQDSMGLGLVLEFAQQMGLGGIIGVLGGLALVSSVNRIPLTPGLYPLLAISGALLIFGLAAFIGGSGFLAVYLAGILLGNRRLQSAQNIRRFHDGMAWLAQIVMFLMLGLLITPSDLLGVAPQALVVAALLLFVARPLAVALSLLPFRFPLKEQAFIGWVGLRGAVPILLGLFPLLAGVEDAGTYFNIAFFVVLLSLVLQGWTVAPVARWLELDVPPRSRVVHRLELDLPGQVEYEMVGYHLAADSPALYKVVQRLRLPRSSQIVSLIRDERLIRQFQDEILREGDYLYVLTTPQSLPDLDRVFVAAHGPARLEEHAFFGDFVLNGDTPLAALSSAYDLRIPNQAREDETVGEYLRRLFKQRAVVGDRVKLNNMEFVVRAMEGGRITQVGLKIGRTTGERPHGK</sequence>
<feature type="transmembrane region" description="Helical" evidence="12">
    <location>
        <begin position="366"/>
        <end position="389"/>
    </location>
</feature>
<feature type="domain" description="RCK C-terminal" evidence="13">
    <location>
        <begin position="402"/>
        <end position="484"/>
    </location>
</feature>
<keyword evidence="3" id="KW-0050">Antiport</keyword>
<dbReference type="STRING" id="406100.SAMN04488052_105117"/>
<name>A0A1H8U1R9_9GAMM</name>
<evidence type="ECO:0000256" key="11">
    <source>
        <dbReference type="ARBA" id="ARBA00023136"/>
    </source>
</evidence>
<dbReference type="InterPro" id="IPR038770">
    <property type="entry name" value="Na+/solute_symporter_sf"/>
</dbReference>
<evidence type="ECO:0000256" key="1">
    <source>
        <dbReference type="ARBA" id="ARBA00004651"/>
    </source>
</evidence>
<dbReference type="NCBIfam" id="NF003714">
    <property type="entry name" value="PRK05326.1-1"/>
    <property type="match status" value="1"/>
</dbReference>
<dbReference type="NCBIfam" id="NF003716">
    <property type="entry name" value="PRK05326.1-3"/>
    <property type="match status" value="1"/>
</dbReference>
<evidence type="ECO:0000256" key="7">
    <source>
        <dbReference type="ARBA" id="ARBA00022692"/>
    </source>
</evidence>
<evidence type="ECO:0000256" key="8">
    <source>
        <dbReference type="ARBA" id="ARBA00022958"/>
    </source>
</evidence>
<dbReference type="InterPro" id="IPR036318">
    <property type="entry name" value="FAD-bd_PCMH-like_sf"/>
</dbReference>
<dbReference type="EMBL" id="FOEG01000005">
    <property type="protein sequence ID" value="SEO97220.1"/>
    <property type="molecule type" value="Genomic_DNA"/>
</dbReference>
<keyword evidence="10" id="KW-0406">Ion transport</keyword>
<dbReference type="InterPro" id="IPR016169">
    <property type="entry name" value="FAD-bd_PCMH_sub2"/>
</dbReference>
<dbReference type="GO" id="GO:0015297">
    <property type="term" value="F:antiporter activity"/>
    <property type="evidence" value="ECO:0007669"/>
    <property type="project" value="UniProtKB-KW"/>
</dbReference>
<dbReference type="InterPro" id="IPR006153">
    <property type="entry name" value="Cation/H_exchanger_TM"/>
</dbReference>
<dbReference type="GO" id="GO:1902600">
    <property type="term" value="P:proton transmembrane transport"/>
    <property type="evidence" value="ECO:0007669"/>
    <property type="project" value="InterPro"/>
</dbReference>
<evidence type="ECO:0000256" key="10">
    <source>
        <dbReference type="ARBA" id="ARBA00023065"/>
    </source>
</evidence>
<evidence type="ECO:0000256" key="2">
    <source>
        <dbReference type="ARBA" id="ARBA00022448"/>
    </source>
</evidence>
<evidence type="ECO:0000256" key="6">
    <source>
        <dbReference type="ARBA" id="ARBA00022538"/>
    </source>
</evidence>
<keyword evidence="15" id="KW-1185">Reference proteome</keyword>
<dbReference type="SUPFAM" id="SSF56176">
    <property type="entry name" value="FAD-binding/transporter-associated domain-like"/>
    <property type="match status" value="1"/>
</dbReference>
<keyword evidence="9 12" id="KW-1133">Transmembrane helix</keyword>
<feature type="transmembrane region" description="Helical" evidence="12">
    <location>
        <begin position="6"/>
        <end position="25"/>
    </location>
</feature>
<evidence type="ECO:0000256" key="9">
    <source>
        <dbReference type="ARBA" id="ARBA00022989"/>
    </source>
</evidence>
<dbReference type="SMART" id="SM01091">
    <property type="entry name" value="CorC_HlyC"/>
    <property type="match status" value="1"/>
</dbReference>
<dbReference type="GO" id="GO:0050660">
    <property type="term" value="F:flavin adenine dinucleotide binding"/>
    <property type="evidence" value="ECO:0007669"/>
    <property type="project" value="InterPro"/>
</dbReference>
<comment type="subcellular location">
    <subcellularLocation>
        <location evidence="1">Cell membrane</location>
        <topology evidence="1">Multi-pass membrane protein</topology>
    </subcellularLocation>
</comment>
<dbReference type="Pfam" id="PF02080">
    <property type="entry name" value="TrkA_C"/>
    <property type="match status" value="1"/>
</dbReference>
<keyword evidence="4" id="KW-1003">Cell membrane</keyword>
<dbReference type="RefSeq" id="WP_091644381.1">
    <property type="nucleotide sequence ID" value="NZ_FOEG01000005.1"/>
</dbReference>
<feature type="transmembrane region" description="Helical" evidence="12">
    <location>
        <begin position="302"/>
        <end position="322"/>
    </location>
</feature>
<evidence type="ECO:0000256" key="4">
    <source>
        <dbReference type="ARBA" id="ARBA00022475"/>
    </source>
</evidence>
<reference evidence="14 15" key="1">
    <citation type="submission" date="2016-10" db="EMBL/GenBank/DDBJ databases">
        <authorList>
            <person name="de Groot N.N."/>
        </authorList>
    </citation>
    <scope>NUCLEOTIDE SEQUENCE [LARGE SCALE GENOMIC DNA]</scope>
    <source>
        <strain evidence="14 15">CGMCC 1.6291</strain>
    </source>
</reference>
<evidence type="ECO:0000256" key="3">
    <source>
        <dbReference type="ARBA" id="ARBA00022449"/>
    </source>
</evidence>
<dbReference type="GO" id="GO:0006813">
    <property type="term" value="P:potassium ion transport"/>
    <property type="evidence" value="ECO:0007669"/>
    <property type="project" value="UniProtKB-KW"/>
</dbReference>
<dbReference type="InterPro" id="IPR006037">
    <property type="entry name" value="RCK_C"/>
</dbReference>
<feature type="transmembrane region" description="Helical" evidence="12">
    <location>
        <begin position="90"/>
        <end position="113"/>
    </location>
</feature>